<evidence type="ECO:0000313" key="4">
    <source>
        <dbReference type="Proteomes" id="UP000188533"/>
    </source>
</evidence>
<feature type="region of interest" description="Disordered" evidence="1">
    <location>
        <begin position="100"/>
        <end position="145"/>
    </location>
</feature>
<dbReference type="Proteomes" id="UP000188533">
    <property type="component" value="Unassembled WGS sequence"/>
</dbReference>
<sequence>MTDIEDLIVGLTTSASISSTTDTQILRKMDPASTPKPTTCAIDSQIPECTENVSMLLSPEALFGQMTTEPIMSGIEDQIPTKASSLLTTDTPMENLASSLPGHTMDNLDTRGKNISASPSEGPGRPADDPGRFPEGPGHPSEGPEHPKWFQNVVIVDDLQLSRILFKAGALIYLLFLIRVLQKIYATFWSQPLAVAVGNLTLSIVLFILIHYHPPMPVQLKVTKKGPSHVSHS</sequence>
<keyword evidence="2" id="KW-1133">Transmembrane helix</keyword>
<evidence type="ECO:0000256" key="2">
    <source>
        <dbReference type="SAM" id="Phobius"/>
    </source>
</evidence>
<keyword evidence="4" id="KW-1185">Reference proteome</keyword>
<proteinExistence type="predicted"/>
<organism evidence="3 4">
    <name type="scientific">Lentinula edodes</name>
    <name type="common">Shiitake mushroom</name>
    <name type="synonym">Lentinus edodes</name>
    <dbReference type="NCBI Taxonomy" id="5353"/>
    <lineage>
        <taxon>Eukaryota</taxon>
        <taxon>Fungi</taxon>
        <taxon>Dikarya</taxon>
        <taxon>Basidiomycota</taxon>
        <taxon>Agaricomycotina</taxon>
        <taxon>Agaricomycetes</taxon>
        <taxon>Agaricomycetidae</taxon>
        <taxon>Agaricales</taxon>
        <taxon>Marasmiineae</taxon>
        <taxon>Omphalotaceae</taxon>
        <taxon>Lentinula</taxon>
    </lineage>
</organism>
<protein>
    <submittedName>
        <fullName evidence="3">Uncharacterized protein</fullName>
    </submittedName>
</protein>
<reference evidence="3 4" key="2">
    <citation type="submission" date="2017-02" db="EMBL/GenBank/DDBJ databases">
        <title>A genome survey and senescence transcriptome analysis in Lentinula edodes.</title>
        <authorList>
            <person name="Sakamoto Y."/>
            <person name="Nakade K."/>
            <person name="Sato S."/>
            <person name="Yoshida Y."/>
            <person name="Miyazaki K."/>
            <person name="Natsume S."/>
            <person name="Konno N."/>
        </authorList>
    </citation>
    <scope>NUCLEOTIDE SEQUENCE [LARGE SCALE GENOMIC DNA]</scope>
    <source>
        <strain evidence="3 4">NBRC 111202</strain>
    </source>
</reference>
<feature type="transmembrane region" description="Helical" evidence="2">
    <location>
        <begin position="164"/>
        <end position="181"/>
    </location>
</feature>
<reference evidence="3 4" key="1">
    <citation type="submission" date="2016-08" db="EMBL/GenBank/DDBJ databases">
        <authorList>
            <consortium name="Lentinula edodes genome sequencing consortium"/>
            <person name="Sakamoto Y."/>
            <person name="Nakade K."/>
            <person name="Sato S."/>
            <person name="Yoshida Y."/>
            <person name="Miyazaki K."/>
            <person name="Natsume S."/>
            <person name="Konno N."/>
        </authorList>
    </citation>
    <scope>NUCLEOTIDE SEQUENCE [LARGE SCALE GENOMIC DNA]</scope>
    <source>
        <strain evidence="3 4">NBRC 111202</strain>
    </source>
</reference>
<keyword evidence="2" id="KW-0812">Transmembrane</keyword>
<accession>A0A1Q3EM86</accession>
<dbReference type="AlphaFoldDB" id="A0A1Q3EM86"/>
<keyword evidence="2" id="KW-0472">Membrane</keyword>
<gene>
    <name evidence="3" type="ORF">LENED_010272</name>
</gene>
<feature type="transmembrane region" description="Helical" evidence="2">
    <location>
        <begin position="193"/>
        <end position="212"/>
    </location>
</feature>
<dbReference type="EMBL" id="BDGU01000608">
    <property type="protein sequence ID" value="GAW08224.1"/>
    <property type="molecule type" value="Genomic_DNA"/>
</dbReference>
<evidence type="ECO:0000313" key="3">
    <source>
        <dbReference type="EMBL" id="GAW08224.1"/>
    </source>
</evidence>
<name>A0A1Q3EM86_LENED</name>
<comment type="caution">
    <text evidence="3">The sequence shown here is derived from an EMBL/GenBank/DDBJ whole genome shotgun (WGS) entry which is preliminary data.</text>
</comment>
<evidence type="ECO:0000256" key="1">
    <source>
        <dbReference type="SAM" id="MobiDB-lite"/>
    </source>
</evidence>